<evidence type="ECO:0000256" key="6">
    <source>
        <dbReference type="ARBA" id="ARBA00023026"/>
    </source>
</evidence>
<evidence type="ECO:0000313" key="11">
    <source>
        <dbReference type="Proteomes" id="UP000639775"/>
    </source>
</evidence>
<dbReference type="InterPro" id="IPR036844">
    <property type="entry name" value="Hint_dom_sf"/>
</dbReference>
<keyword evidence="3" id="KW-0964">Secreted</keyword>
<dbReference type="PANTHER" id="PTHR38340">
    <property type="entry name" value="S-LAYER PROTEIN"/>
    <property type="match status" value="1"/>
</dbReference>
<evidence type="ECO:0000313" key="10">
    <source>
        <dbReference type="EMBL" id="NHQ75512.1"/>
    </source>
</evidence>
<feature type="compositionally biased region" description="Low complexity" evidence="8">
    <location>
        <begin position="1479"/>
        <end position="1494"/>
    </location>
</feature>
<proteinExistence type="predicted"/>
<dbReference type="GO" id="GO:0005576">
    <property type="term" value="C:extracellular region"/>
    <property type="evidence" value="ECO:0007669"/>
    <property type="project" value="UniProtKB-SubCell"/>
</dbReference>
<dbReference type="Gene3D" id="2.150.10.10">
    <property type="entry name" value="Serralysin-like metalloprotease, C-terminal"/>
    <property type="match status" value="8"/>
</dbReference>
<dbReference type="RefSeq" id="WP_167198915.1">
    <property type="nucleotide sequence ID" value="NZ_JAAORB010000036.1"/>
</dbReference>
<gene>
    <name evidence="10" type="ORF">HAT86_13715</name>
</gene>
<dbReference type="GO" id="GO:0090729">
    <property type="term" value="F:toxin activity"/>
    <property type="evidence" value="ECO:0007669"/>
    <property type="project" value="UniProtKB-KW"/>
</dbReference>
<keyword evidence="11" id="KW-1185">Reference proteome</keyword>
<dbReference type="InterPro" id="IPR001343">
    <property type="entry name" value="Hemolysn_Ca-bd"/>
</dbReference>
<keyword evidence="4" id="KW-0800">Toxin</keyword>
<dbReference type="PRINTS" id="PR01488">
    <property type="entry name" value="RTXTOXINA"/>
</dbReference>
<feature type="region of interest" description="Disordered" evidence="8">
    <location>
        <begin position="1169"/>
        <end position="1286"/>
    </location>
</feature>
<dbReference type="InterPro" id="IPR003995">
    <property type="entry name" value="RTX_toxin_determinant-A"/>
</dbReference>
<comment type="subcellular location">
    <subcellularLocation>
        <location evidence="1">Membrane</location>
    </subcellularLocation>
    <subcellularLocation>
        <location evidence="2">Secreted</location>
    </subcellularLocation>
</comment>
<dbReference type="PRINTS" id="PR00313">
    <property type="entry name" value="CABNDNGRPT"/>
</dbReference>
<dbReference type="InterPro" id="IPR011049">
    <property type="entry name" value="Serralysin-like_metalloprot_C"/>
</dbReference>
<evidence type="ECO:0000256" key="8">
    <source>
        <dbReference type="SAM" id="MobiDB-lite"/>
    </source>
</evidence>
<dbReference type="GO" id="GO:0016020">
    <property type="term" value="C:membrane"/>
    <property type="evidence" value="ECO:0007669"/>
    <property type="project" value="UniProtKB-SubCell"/>
</dbReference>
<feature type="compositionally biased region" description="Acidic residues" evidence="8">
    <location>
        <begin position="1349"/>
        <end position="1362"/>
    </location>
</feature>
<dbReference type="PROSITE" id="PS00330">
    <property type="entry name" value="HEMOLYSIN_CALCIUM"/>
    <property type="match status" value="5"/>
</dbReference>
<dbReference type="InterPro" id="IPR028992">
    <property type="entry name" value="Hedgehog/Intein_dom"/>
</dbReference>
<dbReference type="InterPro" id="IPR008979">
    <property type="entry name" value="Galactose-bd-like_sf"/>
</dbReference>
<feature type="compositionally biased region" description="Acidic residues" evidence="8">
    <location>
        <begin position="1454"/>
        <end position="1464"/>
    </location>
</feature>
<dbReference type="SUPFAM" id="SSF49785">
    <property type="entry name" value="Galactose-binding domain-like"/>
    <property type="match status" value="1"/>
</dbReference>
<feature type="region of interest" description="Disordered" evidence="8">
    <location>
        <begin position="1478"/>
        <end position="1497"/>
    </location>
</feature>
<evidence type="ECO:0000256" key="3">
    <source>
        <dbReference type="ARBA" id="ARBA00022525"/>
    </source>
</evidence>
<dbReference type="PANTHER" id="PTHR38340:SF1">
    <property type="entry name" value="S-LAYER PROTEIN"/>
    <property type="match status" value="1"/>
</dbReference>
<dbReference type="SUPFAM" id="SSF51294">
    <property type="entry name" value="Hedgehog/intein (Hint) domain"/>
    <property type="match status" value="1"/>
</dbReference>
<dbReference type="Proteomes" id="UP000639775">
    <property type="component" value="Unassembled WGS sequence"/>
</dbReference>
<dbReference type="InterPro" id="IPR018511">
    <property type="entry name" value="Hemolysin-typ_Ca-bd_CS"/>
</dbReference>
<evidence type="ECO:0000256" key="5">
    <source>
        <dbReference type="ARBA" id="ARBA00022737"/>
    </source>
</evidence>
<feature type="region of interest" description="Disordered" evidence="8">
    <location>
        <begin position="980"/>
        <end position="1125"/>
    </location>
</feature>
<keyword evidence="6" id="KW-0843">Virulence</keyword>
<dbReference type="PROSITE" id="PS50817">
    <property type="entry name" value="INTEIN_N_TER"/>
    <property type="match status" value="1"/>
</dbReference>
<name>A0A967EJZ5_9RHOB</name>
<feature type="region of interest" description="Disordered" evidence="8">
    <location>
        <begin position="1443"/>
        <end position="1465"/>
    </location>
</feature>
<reference evidence="10" key="1">
    <citation type="submission" date="2020-03" db="EMBL/GenBank/DDBJ databases">
        <title>Roseovarius gahaiensis sp. nov., isolated from Gahai Saline Lake, China.</title>
        <authorList>
            <person name="Sun X."/>
        </authorList>
    </citation>
    <scope>NUCLEOTIDE SEQUENCE</scope>
    <source>
        <strain evidence="10">GH877</strain>
    </source>
</reference>
<feature type="compositionally biased region" description="Basic and acidic residues" evidence="8">
    <location>
        <begin position="1255"/>
        <end position="1267"/>
    </location>
</feature>
<evidence type="ECO:0000256" key="1">
    <source>
        <dbReference type="ARBA" id="ARBA00004370"/>
    </source>
</evidence>
<dbReference type="GO" id="GO:0016539">
    <property type="term" value="P:intein-mediated protein splicing"/>
    <property type="evidence" value="ECO:0007669"/>
    <property type="project" value="InterPro"/>
</dbReference>
<comment type="caution">
    <text evidence="10">The sequence shown here is derived from an EMBL/GenBank/DDBJ whole genome shotgun (WGS) entry which is preliminary data.</text>
</comment>
<dbReference type="GO" id="GO:0005509">
    <property type="term" value="F:calcium ion binding"/>
    <property type="evidence" value="ECO:0007669"/>
    <property type="project" value="InterPro"/>
</dbReference>
<keyword evidence="5" id="KW-0677">Repeat</keyword>
<evidence type="ECO:0000256" key="2">
    <source>
        <dbReference type="ARBA" id="ARBA00004613"/>
    </source>
</evidence>
<feature type="compositionally biased region" description="Polar residues" evidence="8">
    <location>
        <begin position="1207"/>
        <end position="1220"/>
    </location>
</feature>
<evidence type="ECO:0000259" key="9">
    <source>
        <dbReference type="Pfam" id="PF13403"/>
    </source>
</evidence>
<dbReference type="Pfam" id="PF00353">
    <property type="entry name" value="HemolysinCabind"/>
    <property type="match status" value="11"/>
</dbReference>
<feature type="region of interest" description="Disordered" evidence="8">
    <location>
        <begin position="1306"/>
        <end position="1326"/>
    </location>
</feature>
<keyword evidence="7" id="KW-0472">Membrane</keyword>
<feature type="compositionally biased region" description="Low complexity" evidence="8">
    <location>
        <begin position="1048"/>
        <end position="1061"/>
    </location>
</feature>
<organism evidence="10 11">
    <name type="scientific">Roseovarius gahaiensis</name>
    <dbReference type="NCBI Taxonomy" id="2716691"/>
    <lineage>
        <taxon>Bacteria</taxon>
        <taxon>Pseudomonadati</taxon>
        <taxon>Pseudomonadota</taxon>
        <taxon>Alphaproteobacteria</taxon>
        <taxon>Rhodobacterales</taxon>
        <taxon>Roseobacteraceae</taxon>
        <taxon>Roseovarius</taxon>
    </lineage>
</organism>
<sequence length="1717" mass="177290">MTYYATYGSVNLIYLGNFASTDPYEHNYTSENTSFLEGVQVDHTQMQIVQASFKDANSNGVIEDNDFGTYDKVTYDVGGGSVTNQTDGSLNANVTLALADGSTKTVDVVMMQQDNGDLFISDLHNGGTLDNLQISGVTINEITGTNYSGWYSNQSVDGSAIVAPEPQADGIVEGTNAGETIDLAYSDDPEGDMIDAGDAVLPGQSGDQDIVDALGGDDLIKAGADDDIVYAGSGNDTVFGEGGNDTIYGDSNLGSAGSGSTVRESFEWDKIADTNGGSGAVDHGDPLDGGVTQNTGNVDVTFSVVNATSHVRTEFADNQQKVHSITDDGNGVDAYSSMASELDGDYAKATYAFDFSKEVENVSFRINDIDGDGLVKVYAYDAEDNPVELDIHAGADLHASNQDGVGGTEVLDSEGGYEHDTSPNHSALINIAGPVARIEVQHSENGPDNSGINITDMYYDAPVGAVDDGVAGDDSLLGGDGDDVLYGEGGNDTLEGGAGNDLMYGDSPDATGTAATASITITGQNGDYNGALLVEIRDGDTGDVKDTLTLTDDYDANIGETYDIPLEDGDTFRVGITSPEGTFYSDTQNALATTTSPDGSVSLAFEDTADLGDEDFDDVTVDVDFAETGATLLTDGGSVTASAPGAPVDDATGGNDLLDGGEGNDTLFGNGGDDALDGGAGNDLIYGDNGAPVGGPDNNLIANGSFEDTSGMTDTDYGYVGTGSIPGWTTDDPATEIDVHNDERDGMVQTDGENWLDLEASPGNIRIGQDVQGVVDGAEYQLNFDVSDSKFLTSEGDDENLVNVYWGGDLITTIDPSNVDESDFETITLTLTGGAGDGSNRLEFEGTGQEDNLGAAIDNVELFALDPAVGKSGVGGDDTITGGEGADTMVGEGGDDTFIISNSADADGDVVIGGNGPDDATDEDVLDLRGTGQVTITDEADASDDGGRAGTVTFEDGSVLTFSQIETILTDPQNDGIVDGGDDGESMELGYTDPQGDQITTGDDSIRGNDGDDTIDGDAGNDTIDGGSGNDEITGGVGDDSVDGGDGADTLTGGDGTDTLNGGAGDDDIAVGGNDSAAGGTGDDVFTIDRTDPAADINVTIDGGSDGTDGNPDGPENGDEGDILDLSDRSENLTVVLEDADPESGTVDGLDADNTPDVTFDEIEKIITGSGDDTIDADDADGPINVETGAGDDSVDGGNGDDVISTGPGNDTINSGNGSDTVDAGDGNNLIDTSSDVLAPLPDDGFPGYGPVPELPKDDYPNDDRDFVTSGSGNDTIFTGDDNDTINAAGGDNLIDAGIDDDEITTGDGNDTIVGGEGNDTITSGGGDDLIYGGLDPAVVPIDGTDIPDAPDEGSDGPDPDEDNGRDFIDAGAGNDTVYGQDDDDTIYGGDGNDFLDGGVDDDLIYGGNGEDTITGGQGADTLFGEAGSDTFIIDNREDAFGDVIDGGTKDGDGDPTTDNENDQLDLTGLGRFEIVQSDGTTPLDLTTPNDPDGNSFSGQVNFLDANDNVEGTLTFTEIEDLVPCFTPGTVIATPKGERLVEDLQIGDRIITRDNGIQEIRWLGRRDLQGRELLQAPHMKPVLIRAGSLGHGLPESDMVVSPNHRVLINNDRTALYFEEREVLASAKHLTGLDGVDAVEASSVSYIHFMFDQHEVVLSNGAWTESFQPGEQTMDGMGQSQRDEIYDLFPELRDAEGLGAYQAARRSLKKHEAKLLVK</sequence>
<accession>A0A967EJZ5</accession>
<feature type="region of interest" description="Disordered" evidence="8">
    <location>
        <begin position="1341"/>
        <end position="1383"/>
    </location>
</feature>
<dbReference type="EMBL" id="JAAORB010000036">
    <property type="protein sequence ID" value="NHQ75512.1"/>
    <property type="molecule type" value="Genomic_DNA"/>
</dbReference>
<evidence type="ECO:0000256" key="7">
    <source>
        <dbReference type="ARBA" id="ARBA00023136"/>
    </source>
</evidence>
<feature type="domain" description="Hedgehog/Intein (Hint)" evidence="9">
    <location>
        <begin position="1524"/>
        <end position="1669"/>
    </location>
</feature>
<evidence type="ECO:0000256" key="4">
    <source>
        <dbReference type="ARBA" id="ARBA00022656"/>
    </source>
</evidence>
<protein>
    <recommendedName>
        <fullName evidence="9">Hedgehog/Intein (Hint) domain-containing protein</fullName>
    </recommendedName>
</protein>
<dbReference type="Pfam" id="PF13403">
    <property type="entry name" value="Hint_2"/>
    <property type="match status" value="1"/>
</dbReference>
<dbReference type="InterPro" id="IPR006141">
    <property type="entry name" value="Intein_N"/>
</dbReference>
<dbReference type="InterPro" id="IPR050557">
    <property type="entry name" value="RTX_toxin/Mannuronan_C5-epim"/>
</dbReference>
<dbReference type="SUPFAM" id="SSF51120">
    <property type="entry name" value="beta-Roll"/>
    <property type="match status" value="7"/>
</dbReference>
<feature type="compositionally biased region" description="Acidic residues" evidence="8">
    <location>
        <begin position="1116"/>
        <end position="1125"/>
    </location>
</feature>